<evidence type="ECO:0000313" key="2">
    <source>
        <dbReference type="Proteomes" id="UP000318509"/>
    </source>
</evidence>
<dbReference type="Pfam" id="PF06577">
    <property type="entry name" value="EipA"/>
    <property type="match status" value="1"/>
</dbReference>
<sequence>MRNMIISLAACTLLGAAAYGREADSSAPVADNATPDGAVTLRGGSVAAGIGYTWGHGELKYRDGFHQFSIKGVSIVDVGATNYTAAGSVYNLRDLSDFAGNYVAASAGITVAGGGAAVYLKNEHGVVIKLVSTEVGLKFNLSADGVHIALKS</sequence>
<proteinExistence type="predicted"/>
<name>A0A537K9A0_9BACT</name>
<dbReference type="Proteomes" id="UP000318509">
    <property type="component" value="Unassembled WGS sequence"/>
</dbReference>
<dbReference type="EMBL" id="VBAK01000065">
    <property type="protein sequence ID" value="TMI92320.1"/>
    <property type="molecule type" value="Genomic_DNA"/>
</dbReference>
<comment type="caution">
    <text evidence="1">The sequence shown here is derived from an EMBL/GenBank/DDBJ whole genome shotgun (WGS) entry which is preliminary data.</text>
</comment>
<organism evidence="1 2">
    <name type="scientific">Candidatus Segetimicrobium genomatis</name>
    <dbReference type="NCBI Taxonomy" id="2569760"/>
    <lineage>
        <taxon>Bacteria</taxon>
        <taxon>Bacillati</taxon>
        <taxon>Candidatus Sysuimicrobiota</taxon>
        <taxon>Candidatus Sysuimicrobiia</taxon>
        <taxon>Candidatus Sysuimicrobiales</taxon>
        <taxon>Candidatus Segetimicrobiaceae</taxon>
        <taxon>Candidatus Segetimicrobium</taxon>
    </lineage>
</organism>
<gene>
    <name evidence="1" type="ORF">E6H00_02920</name>
</gene>
<reference evidence="1 2" key="1">
    <citation type="journal article" date="2019" name="Nat. Microbiol.">
        <title>Mediterranean grassland soil C-N compound turnover is dependent on rainfall and depth, and is mediated by genomically divergent microorganisms.</title>
        <authorList>
            <person name="Diamond S."/>
            <person name="Andeer P.F."/>
            <person name="Li Z."/>
            <person name="Crits-Christoph A."/>
            <person name="Burstein D."/>
            <person name="Anantharaman K."/>
            <person name="Lane K.R."/>
            <person name="Thomas B.C."/>
            <person name="Pan C."/>
            <person name="Northen T.R."/>
            <person name="Banfield J.F."/>
        </authorList>
    </citation>
    <scope>NUCLEOTIDE SEQUENCE [LARGE SCALE GENOMIC DNA]</scope>
    <source>
        <strain evidence="1">NP_3</strain>
    </source>
</reference>
<accession>A0A537K9A0</accession>
<protein>
    <submittedName>
        <fullName evidence="1">DUF1134 domain-containing protein</fullName>
    </submittedName>
</protein>
<evidence type="ECO:0000313" key="1">
    <source>
        <dbReference type="EMBL" id="TMI92320.1"/>
    </source>
</evidence>
<dbReference type="InterPro" id="IPR008325">
    <property type="entry name" value="EipA-like"/>
</dbReference>
<dbReference type="AlphaFoldDB" id="A0A537K9A0"/>